<gene>
    <name evidence="2" type="primary">ACT1</name>
    <name evidence="2" type="ORF">SNAT2548_LOCUS888</name>
</gene>
<feature type="compositionally biased region" description="Basic and acidic residues" evidence="1">
    <location>
        <begin position="436"/>
        <end position="450"/>
    </location>
</feature>
<name>A0A812GRG5_9DINO</name>
<dbReference type="AlphaFoldDB" id="A0A812GRG5"/>
<proteinExistence type="predicted"/>
<evidence type="ECO:0000313" key="2">
    <source>
        <dbReference type="EMBL" id="CAE6932353.1"/>
    </source>
</evidence>
<evidence type="ECO:0000313" key="3">
    <source>
        <dbReference type="Proteomes" id="UP000604046"/>
    </source>
</evidence>
<dbReference type="EMBL" id="CAJNDS010000047">
    <property type="protein sequence ID" value="CAE6932353.1"/>
    <property type="molecule type" value="Genomic_DNA"/>
</dbReference>
<dbReference type="OrthoDB" id="413387at2759"/>
<comment type="caution">
    <text evidence="2">The sequence shown here is derived from an EMBL/GenBank/DDBJ whole genome shotgun (WGS) entry which is preliminary data.</text>
</comment>
<feature type="region of interest" description="Disordered" evidence="1">
    <location>
        <begin position="436"/>
        <end position="457"/>
    </location>
</feature>
<keyword evidence="3" id="KW-1185">Reference proteome</keyword>
<organism evidence="2 3">
    <name type="scientific">Symbiodinium natans</name>
    <dbReference type="NCBI Taxonomy" id="878477"/>
    <lineage>
        <taxon>Eukaryota</taxon>
        <taxon>Sar</taxon>
        <taxon>Alveolata</taxon>
        <taxon>Dinophyceae</taxon>
        <taxon>Suessiales</taxon>
        <taxon>Symbiodiniaceae</taxon>
        <taxon>Symbiodinium</taxon>
    </lineage>
</organism>
<dbReference type="SUPFAM" id="SSF48403">
    <property type="entry name" value="Ankyrin repeat"/>
    <property type="match status" value="1"/>
</dbReference>
<protein>
    <submittedName>
        <fullName evidence="2">ACT1 protein</fullName>
    </submittedName>
</protein>
<dbReference type="InterPro" id="IPR036770">
    <property type="entry name" value="Ankyrin_rpt-contain_sf"/>
</dbReference>
<accession>A0A812GRG5</accession>
<sequence length="718" mass="79884">MASTAQTSWTNQTVDLLRNNPHVDCQPVLKELVPDSIKNGIRFVSQQSKATEGVRAVRLDAWYYIRRLNASEVLKALRATGFGSEELKKKVEQTMQVQKVYHVVIRGNDPKFMPLGKCDGQDVVTNYCCEQLSAISEQVDRLLFEEIAEPPSIQEAMANPVFDQMLEHYFLCGKHDKEEETLHVVSRFRGGGNLLHTCIKEGHLPTLRLLLDHFTVESQPRTRWRALAEPLRPVGKYKCSAFHRAVYDGRPDCLKELVDWARHHGHDITQLRNVEESDILGAQRGLTCLELSEQEGNLACYNILAPLFNVPAKDSGADANPREARMAERLLPRVELAADEQTLQAHPMNPESLNWEAVLVAISGLKVKESSARDPHQMVIRLQNLSLDDDASEQLADQILGEAKGMAALEANLCTWKTDKTALSFLAAVVKRLDGESSEHLPPRMPRKVDISSPTAEDLPVEEESSVDEQACTLLHQFVGSCGKWPEFLGARNGLISRKQGLRVAQRDAQSHAATVAAIYATRVNAFLGYIPGDLEDEGLGEWLRKRQLMPVARAVFERFFNLDKLLLLEPQDAGQALEPAVVPFLKMTLAAWFATVPATASADTWLLWAETRGSEEDVLKKQLAPALDLALEALLRMWKALDPVCKQPSSTLLGVTSLGQLVRSCVPPHLLSRLPLTQARLEKHWPNLIQAPKKKLSLLTQTSALKPCLPSGGYSGH</sequence>
<evidence type="ECO:0000256" key="1">
    <source>
        <dbReference type="SAM" id="MobiDB-lite"/>
    </source>
</evidence>
<dbReference type="Gene3D" id="1.25.40.20">
    <property type="entry name" value="Ankyrin repeat-containing domain"/>
    <property type="match status" value="1"/>
</dbReference>
<dbReference type="Proteomes" id="UP000604046">
    <property type="component" value="Unassembled WGS sequence"/>
</dbReference>
<reference evidence="2" key="1">
    <citation type="submission" date="2021-02" db="EMBL/GenBank/DDBJ databases">
        <authorList>
            <person name="Dougan E. K."/>
            <person name="Rhodes N."/>
            <person name="Thang M."/>
            <person name="Chan C."/>
        </authorList>
    </citation>
    <scope>NUCLEOTIDE SEQUENCE</scope>
</reference>